<evidence type="ECO:0000313" key="5">
    <source>
        <dbReference type="Proteomes" id="UP000464524"/>
    </source>
</evidence>
<dbReference type="InterPro" id="IPR035093">
    <property type="entry name" value="RelE/ParE_toxin_dom_sf"/>
</dbReference>
<sequence>MTTPSYKLSPLAEDDLFKIISTTIEAWGSLQAKMYAQTIESALSKLAQYPDFGRERDDVYHGARSFPVEKHIVFYQASDEGINVARILHQRMDPSKHF</sequence>
<evidence type="ECO:0000256" key="2">
    <source>
        <dbReference type="ARBA" id="ARBA00022649"/>
    </source>
</evidence>
<dbReference type="PANTHER" id="PTHR33755">
    <property type="entry name" value="TOXIN PARE1-RELATED"/>
    <property type="match status" value="1"/>
</dbReference>
<dbReference type="PANTHER" id="PTHR33755:SF9">
    <property type="entry name" value="TOXIN PARE1"/>
    <property type="match status" value="1"/>
</dbReference>
<dbReference type="Pfam" id="PF05016">
    <property type="entry name" value="ParE_toxin"/>
    <property type="match status" value="1"/>
</dbReference>
<dbReference type="PIRSF" id="PIRSF029218">
    <property type="entry name" value="ParE"/>
    <property type="match status" value="1"/>
</dbReference>
<dbReference type="EMBL" id="CP047656">
    <property type="protein sequence ID" value="QHJ12886.1"/>
    <property type="molecule type" value="Genomic_DNA"/>
</dbReference>
<keyword evidence="2" id="KW-1277">Toxin-antitoxin system</keyword>
<dbReference type="AlphaFoldDB" id="A0A857JN00"/>
<dbReference type="RefSeq" id="WP_160181045.1">
    <property type="nucleotide sequence ID" value="NZ_CP047656.1"/>
</dbReference>
<name>A0A857JN00_9ALTE</name>
<gene>
    <name evidence="4" type="ORF">FX988_03144</name>
</gene>
<dbReference type="InterPro" id="IPR051803">
    <property type="entry name" value="TA_system_RelE-like_toxin"/>
</dbReference>
<dbReference type="Gene3D" id="3.30.2310.20">
    <property type="entry name" value="RelE-like"/>
    <property type="match status" value="1"/>
</dbReference>
<dbReference type="OrthoDB" id="516834at2"/>
<evidence type="ECO:0000256" key="3">
    <source>
        <dbReference type="PIRNR" id="PIRNR029218"/>
    </source>
</evidence>
<comment type="similarity">
    <text evidence="1 3">Belongs to the RelE toxin family.</text>
</comment>
<dbReference type="Proteomes" id="UP000464524">
    <property type="component" value="Chromosome"/>
</dbReference>
<dbReference type="KEGG" id="pmes:FX988_03144"/>
<dbReference type="InterPro" id="IPR028344">
    <property type="entry name" value="ParE1/4"/>
</dbReference>
<accession>A0A857JN00</accession>
<proteinExistence type="inferred from homology"/>
<protein>
    <recommendedName>
        <fullName evidence="3">Toxin</fullName>
    </recommendedName>
</protein>
<evidence type="ECO:0000313" key="4">
    <source>
        <dbReference type="EMBL" id="QHJ12886.1"/>
    </source>
</evidence>
<keyword evidence="5" id="KW-1185">Reference proteome</keyword>
<evidence type="ECO:0000256" key="1">
    <source>
        <dbReference type="ARBA" id="ARBA00006226"/>
    </source>
</evidence>
<organism evidence="4 5">
    <name type="scientific">Paraglaciecola mesophila</name>
    <dbReference type="NCBI Taxonomy" id="197222"/>
    <lineage>
        <taxon>Bacteria</taxon>
        <taxon>Pseudomonadati</taxon>
        <taxon>Pseudomonadota</taxon>
        <taxon>Gammaproteobacteria</taxon>
        <taxon>Alteromonadales</taxon>
        <taxon>Alteromonadaceae</taxon>
        <taxon>Paraglaciecola</taxon>
    </lineage>
</organism>
<reference evidence="4 5" key="1">
    <citation type="submission" date="2019-12" db="EMBL/GenBank/DDBJ databases">
        <title>Genome sequencing and assembly of endphytes of Porphyra tenera.</title>
        <authorList>
            <person name="Park J.M."/>
            <person name="Shin R."/>
            <person name="Jo S.H."/>
        </authorList>
    </citation>
    <scope>NUCLEOTIDE SEQUENCE [LARGE SCALE GENOMIC DNA]</scope>
    <source>
        <strain evidence="4 5">GPM4</strain>
    </source>
</reference>
<dbReference type="InterPro" id="IPR007712">
    <property type="entry name" value="RelE/ParE_toxin"/>
</dbReference>